<proteinExistence type="predicted"/>
<accession>A0A897N859</accession>
<name>A0A897N859_9EURY</name>
<sequence length="120" mass="12633">MIVSVALPWVVAENGELVLSEVSSASLLNLIAIDTGFLIFIVVAVVIPITTVLDQLAESGSDIFDIAGRSLSLLFLLVLIVLIRFGSTSNINGNIGFGMYVALIGNVLILVSDFVNVLNG</sequence>
<evidence type="ECO:0000313" key="3">
    <source>
        <dbReference type="Proteomes" id="UP000662973"/>
    </source>
</evidence>
<reference evidence="2 3" key="1">
    <citation type="submission" date="2020-11" db="EMBL/GenBank/DDBJ databases">
        <title>Carbohydrate-dependent, anaerobic sulfur respiration: A novel catabolism in halophilic archaea.</title>
        <authorList>
            <person name="Sorokin D.Y."/>
            <person name="Messina E."/>
            <person name="Smedile F."/>
            <person name="La Cono V."/>
            <person name="Hallsworth J.E."/>
            <person name="Yakimov M.M."/>
        </authorList>
    </citation>
    <scope>NUCLEOTIDE SEQUENCE [LARGE SCALE GENOMIC DNA]</scope>
    <source>
        <strain evidence="2 3">HSR12-2</strain>
    </source>
</reference>
<keyword evidence="3" id="KW-1185">Reference proteome</keyword>
<evidence type="ECO:0000313" key="2">
    <source>
        <dbReference type="EMBL" id="QSG08714.1"/>
    </source>
</evidence>
<keyword evidence="1" id="KW-1133">Transmembrane helix</keyword>
<evidence type="ECO:0000256" key="1">
    <source>
        <dbReference type="SAM" id="Phobius"/>
    </source>
</evidence>
<keyword evidence="1" id="KW-0472">Membrane</keyword>
<protein>
    <submittedName>
        <fullName evidence="2">Uncharacterized protein</fullName>
    </submittedName>
</protein>
<dbReference type="Proteomes" id="UP000662973">
    <property type="component" value="Chromosome"/>
</dbReference>
<gene>
    <name evidence="2" type="ORF">HSR122_1317</name>
</gene>
<feature type="transmembrane region" description="Helical" evidence="1">
    <location>
        <begin position="97"/>
        <end position="118"/>
    </location>
</feature>
<feature type="transmembrane region" description="Helical" evidence="1">
    <location>
        <begin position="30"/>
        <end position="54"/>
    </location>
</feature>
<keyword evidence="1" id="KW-0812">Transmembrane</keyword>
<feature type="transmembrane region" description="Helical" evidence="1">
    <location>
        <begin position="66"/>
        <end position="85"/>
    </location>
</feature>
<organism evidence="2 3">
    <name type="scientific">Halapricum desulfuricans</name>
    <dbReference type="NCBI Taxonomy" id="2841257"/>
    <lineage>
        <taxon>Archaea</taxon>
        <taxon>Methanobacteriati</taxon>
        <taxon>Methanobacteriota</taxon>
        <taxon>Stenosarchaea group</taxon>
        <taxon>Halobacteria</taxon>
        <taxon>Halobacteriales</taxon>
        <taxon>Haloarculaceae</taxon>
        <taxon>Halapricum</taxon>
    </lineage>
</organism>
<dbReference type="AlphaFoldDB" id="A0A897N859"/>
<dbReference type="EMBL" id="CP064788">
    <property type="protein sequence ID" value="QSG08714.1"/>
    <property type="molecule type" value="Genomic_DNA"/>
</dbReference>
<dbReference type="KEGG" id="hds:HSR122_1317"/>